<evidence type="ECO:0000256" key="1">
    <source>
        <dbReference type="SAM" id="MobiDB-lite"/>
    </source>
</evidence>
<dbReference type="EMBL" id="JANVFU010000003">
    <property type="protein sequence ID" value="KAJ3748140.1"/>
    <property type="molecule type" value="Genomic_DNA"/>
</dbReference>
<dbReference type="Proteomes" id="UP001142393">
    <property type="component" value="Unassembled WGS sequence"/>
</dbReference>
<keyword evidence="3" id="KW-1185">Reference proteome</keyword>
<dbReference type="AlphaFoldDB" id="A0A9W8P6W4"/>
<feature type="compositionally biased region" description="Polar residues" evidence="1">
    <location>
        <begin position="105"/>
        <end position="120"/>
    </location>
</feature>
<evidence type="ECO:0000313" key="2">
    <source>
        <dbReference type="EMBL" id="KAJ3748140.1"/>
    </source>
</evidence>
<organism evidence="2 3">
    <name type="scientific">Lentinula detonsa</name>
    <dbReference type="NCBI Taxonomy" id="2804962"/>
    <lineage>
        <taxon>Eukaryota</taxon>
        <taxon>Fungi</taxon>
        <taxon>Dikarya</taxon>
        <taxon>Basidiomycota</taxon>
        <taxon>Agaricomycotina</taxon>
        <taxon>Agaricomycetes</taxon>
        <taxon>Agaricomycetidae</taxon>
        <taxon>Agaricales</taxon>
        <taxon>Marasmiineae</taxon>
        <taxon>Omphalotaceae</taxon>
        <taxon>Lentinula</taxon>
    </lineage>
</organism>
<gene>
    <name evidence="2" type="ORF">DFH05DRAFT_1522556</name>
</gene>
<feature type="compositionally biased region" description="Polar residues" evidence="1">
    <location>
        <begin position="176"/>
        <end position="185"/>
    </location>
</feature>
<comment type="caution">
    <text evidence="2">The sequence shown here is derived from an EMBL/GenBank/DDBJ whole genome shotgun (WGS) entry which is preliminary data.</text>
</comment>
<accession>A0A9W8P6W4</accession>
<evidence type="ECO:0000313" key="3">
    <source>
        <dbReference type="Proteomes" id="UP001142393"/>
    </source>
</evidence>
<sequence length="297" mass="32444">MALREMALVWDMIEPDLQKESEGVKEKPKKEFLQAGGFGSSTSHMLFDAQEIMIASEKSPFAYLEWHKEIDEGIINGKVALNLRSLSVHLAGVTITGGDPDTAARQKSMNSTTATESESLTQSPNLIQVISDAEETDILLLTPSNKVNVCRDTVQQSNNETSDVPTAEEVGLSSHGLRSNQPVNSYTCRPQERWVGEGSSNVTHRSVKRELRQLVRVAGPTAAYEDSTKPLTIRIPPVTAQDPANFYHNGRPSSPLTLVLQQASPRPPLKSKKTVSVAPLSIHGRSAANTKRTFSSK</sequence>
<feature type="region of interest" description="Disordered" evidence="1">
    <location>
        <begin position="96"/>
        <end position="120"/>
    </location>
</feature>
<protein>
    <submittedName>
        <fullName evidence="2">Uncharacterized protein</fullName>
    </submittedName>
</protein>
<feature type="region of interest" description="Disordered" evidence="1">
    <location>
        <begin position="156"/>
        <end position="185"/>
    </location>
</feature>
<proteinExistence type="predicted"/>
<name>A0A9W8P6W4_9AGAR</name>
<reference evidence="2 3" key="1">
    <citation type="journal article" date="2023" name="Proc. Natl. Acad. Sci. U.S.A.">
        <title>A global phylogenomic analysis of the shiitake genus Lentinula.</title>
        <authorList>
            <person name="Sierra-Patev S."/>
            <person name="Min B."/>
            <person name="Naranjo-Ortiz M."/>
            <person name="Looney B."/>
            <person name="Konkel Z."/>
            <person name="Slot J.C."/>
            <person name="Sakamoto Y."/>
            <person name="Steenwyk J.L."/>
            <person name="Rokas A."/>
            <person name="Carro J."/>
            <person name="Camarero S."/>
            <person name="Ferreira P."/>
            <person name="Molpeceres G."/>
            <person name="Ruiz-Duenas F.J."/>
            <person name="Serrano A."/>
            <person name="Henrissat B."/>
            <person name="Drula E."/>
            <person name="Hughes K.W."/>
            <person name="Mata J.L."/>
            <person name="Ishikawa N.K."/>
            <person name="Vargas-Isla R."/>
            <person name="Ushijima S."/>
            <person name="Smith C.A."/>
            <person name="Donoghue J."/>
            <person name="Ahrendt S."/>
            <person name="Andreopoulos W."/>
            <person name="He G."/>
            <person name="LaButti K."/>
            <person name="Lipzen A."/>
            <person name="Ng V."/>
            <person name="Riley R."/>
            <person name="Sandor L."/>
            <person name="Barry K."/>
            <person name="Martinez A.T."/>
            <person name="Xiao Y."/>
            <person name="Gibbons J.G."/>
            <person name="Terashima K."/>
            <person name="Grigoriev I.V."/>
            <person name="Hibbett D."/>
        </authorList>
    </citation>
    <scope>NUCLEOTIDE SEQUENCE [LARGE SCALE GENOMIC DNA]</scope>
    <source>
        <strain evidence="2 3">TFB7810</strain>
    </source>
</reference>